<protein>
    <submittedName>
        <fullName evidence="1">Uncharacterized protein</fullName>
    </submittedName>
</protein>
<name>C0QKZ1_DESAH</name>
<accession>C0QKZ1</accession>
<proteinExistence type="predicted"/>
<dbReference type="KEGG" id="dat:HRM2_31480"/>
<evidence type="ECO:0000313" key="1">
    <source>
        <dbReference type="EMBL" id="ACN16231.1"/>
    </source>
</evidence>
<dbReference type="HOGENOM" id="CLU_3396152_0_0_7"/>
<gene>
    <name evidence="1" type="ordered locus">HRM2_31480</name>
</gene>
<dbReference type="EMBL" id="CP001087">
    <property type="protein sequence ID" value="ACN16231.1"/>
    <property type="molecule type" value="Genomic_DNA"/>
</dbReference>
<organism evidence="1 2">
    <name type="scientific">Desulforapulum autotrophicum (strain ATCC 43914 / DSM 3382 / VKM B-1955 / HRM2)</name>
    <name type="common">Desulfobacterium autotrophicum</name>
    <dbReference type="NCBI Taxonomy" id="177437"/>
    <lineage>
        <taxon>Bacteria</taxon>
        <taxon>Pseudomonadati</taxon>
        <taxon>Thermodesulfobacteriota</taxon>
        <taxon>Desulfobacteria</taxon>
        <taxon>Desulfobacterales</taxon>
        <taxon>Desulfobacteraceae</taxon>
        <taxon>Desulforapulum</taxon>
    </lineage>
</organism>
<dbReference type="Proteomes" id="UP000000442">
    <property type="component" value="Chromosome"/>
</dbReference>
<dbReference type="STRING" id="177437.HRM2_31480"/>
<keyword evidence="2" id="KW-1185">Reference proteome</keyword>
<dbReference type="AlphaFoldDB" id="C0QKZ1"/>
<reference evidence="1 2" key="1">
    <citation type="journal article" date="2009" name="Environ. Microbiol.">
        <title>Genome sequence of Desulfobacterium autotrophicum HRM2, a marine sulfate reducer oxidizing organic carbon completely to carbon dioxide.</title>
        <authorList>
            <person name="Strittmatter A.W."/>
            <person name="Liesegang H."/>
            <person name="Rabus R."/>
            <person name="Decker I."/>
            <person name="Amann J."/>
            <person name="Andres S."/>
            <person name="Henne A."/>
            <person name="Fricke W.F."/>
            <person name="Martinez-Arias R."/>
            <person name="Bartels D."/>
            <person name="Goesmann A."/>
            <person name="Krause L."/>
            <person name="Puehler A."/>
            <person name="Klenk H.P."/>
            <person name="Richter M."/>
            <person name="Schuler M."/>
            <person name="Gloeckner F.O."/>
            <person name="Meyerdierks A."/>
            <person name="Gottschalk G."/>
            <person name="Amann R."/>
        </authorList>
    </citation>
    <scope>NUCLEOTIDE SEQUENCE [LARGE SCALE GENOMIC DNA]</scope>
    <source>
        <strain evidence="2">ATCC 43914 / DSM 3382 / HRM2</strain>
    </source>
</reference>
<evidence type="ECO:0000313" key="2">
    <source>
        <dbReference type="Proteomes" id="UP000000442"/>
    </source>
</evidence>
<sequence>MDTMSRIGLKRSLMGPFYFPGIDIFSNSITL</sequence>